<proteinExistence type="predicted"/>
<organism evidence="2 3">
    <name type="scientific">Symbiodinium microadriaticum</name>
    <name type="common">Dinoflagellate</name>
    <name type="synonym">Zooxanthella microadriatica</name>
    <dbReference type="NCBI Taxonomy" id="2951"/>
    <lineage>
        <taxon>Eukaryota</taxon>
        <taxon>Sar</taxon>
        <taxon>Alveolata</taxon>
        <taxon>Dinophyceae</taxon>
        <taxon>Suessiales</taxon>
        <taxon>Symbiodiniaceae</taxon>
        <taxon>Symbiodinium</taxon>
    </lineage>
</organism>
<dbReference type="EMBL" id="LSRX01000090">
    <property type="protein sequence ID" value="OLQ09798.1"/>
    <property type="molecule type" value="Genomic_DNA"/>
</dbReference>
<feature type="region of interest" description="Disordered" evidence="1">
    <location>
        <begin position="195"/>
        <end position="217"/>
    </location>
</feature>
<keyword evidence="3" id="KW-1185">Reference proteome</keyword>
<dbReference type="InterPro" id="IPR029063">
    <property type="entry name" value="SAM-dependent_MTases_sf"/>
</dbReference>
<dbReference type="GO" id="GO:0008168">
    <property type="term" value="F:methyltransferase activity"/>
    <property type="evidence" value="ECO:0007669"/>
    <property type="project" value="UniProtKB-KW"/>
</dbReference>
<accession>A0A1Q9EQZ4</accession>
<dbReference type="AlphaFoldDB" id="A0A1Q9EQZ4"/>
<dbReference type="GO" id="GO:0032259">
    <property type="term" value="P:methylation"/>
    <property type="evidence" value="ECO:0007669"/>
    <property type="project" value="UniProtKB-KW"/>
</dbReference>
<keyword evidence="2" id="KW-0808">Transferase</keyword>
<evidence type="ECO:0000256" key="1">
    <source>
        <dbReference type="SAM" id="MobiDB-lite"/>
    </source>
</evidence>
<dbReference type="SUPFAM" id="SSF53335">
    <property type="entry name" value="S-adenosyl-L-methionine-dependent methyltransferases"/>
    <property type="match status" value="1"/>
</dbReference>
<evidence type="ECO:0000313" key="3">
    <source>
        <dbReference type="Proteomes" id="UP000186817"/>
    </source>
</evidence>
<protein>
    <submittedName>
        <fullName evidence="2">Modification methylase SinI</fullName>
    </submittedName>
</protein>
<comment type="caution">
    <text evidence="2">The sequence shown here is derived from an EMBL/GenBank/DDBJ whole genome shotgun (WGS) entry which is preliminary data.</text>
</comment>
<dbReference type="OrthoDB" id="422961at2759"/>
<sequence length="635" mass="70631">MLFVLKKPASKKTTTEKDPPSAKAIELPITTTVPFDAKAFAGQLLQQLGHSRSSGGTQLIWSSGFDGLDTISESLRRFKINHKHMFGAEKTRPAATWVLKHSKPEHFFQDVRMTSRSKGFCWKHGQRCKVHGDNLHLYIAGTSCKSNSLYNPNRWSSDPMDGESGSTFAMARDVVSKWRPRFVVIENVMGARRPCKKAPVSQDGAEEPEDKKQKRKTPLDYYMESLAELSGYTFSVVEVSSCPLPEKRERVWILGSRETTFPAEAWAERVRGLENHCKELQTHHLSTILQRSTAPFEPGERTWQQESSYHQTFSKLVQVCIDKGMVGPDVAPKRLEDRASRSLLKKACTPWQQANIDALEIVLDNYKKQVPQGESTLPCADISQTASFSTCSLFGTWTTLTTSTQIFNYATGRSFEPDRRKCDSLAVHCHKKMRLQNGSWAERYHHSFPTTLAVSAAKAADRCEEEYILLGTAIDKDDCAAAIQLGKEQQASLMCFLLLFVPETPPNAGDDWSWNWMVFCPHSEGRSFLLALSKQSGLNGLSNAQLQQLVNEVALAQSPSQSFAPTASAVTSTLSGLTSGLAEYFKEAFGDEKVKPDQGAGLRSDAEGGRSPVLEVYVAKRLSMALPFVRITKVA</sequence>
<gene>
    <name evidence="2" type="primary">sinIM</name>
    <name evidence="2" type="ORF">AK812_SmicGene6537</name>
</gene>
<feature type="region of interest" description="Disordered" evidence="1">
    <location>
        <begin position="1"/>
        <end position="21"/>
    </location>
</feature>
<reference evidence="2 3" key="1">
    <citation type="submission" date="2016-02" db="EMBL/GenBank/DDBJ databases">
        <title>Genome analysis of coral dinoflagellate symbionts highlights evolutionary adaptations to a symbiotic lifestyle.</title>
        <authorList>
            <person name="Aranda M."/>
            <person name="Li Y."/>
            <person name="Liew Y.J."/>
            <person name="Baumgarten S."/>
            <person name="Simakov O."/>
            <person name="Wilson M."/>
            <person name="Piel J."/>
            <person name="Ashoor H."/>
            <person name="Bougouffa S."/>
            <person name="Bajic V.B."/>
            <person name="Ryu T."/>
            <person name="Ravasi T."/>
            <person name="Bayer T."/>
            <person name="Micklem G."/>
            <person name="Kim H."/>
            <person name="Bhak J."/>
            <person name="Lajeunesse T.C."/>
            <person name="Voolstra C.R."/>
        </authorList>
    </citation>
    <scope>NUCLEOTIDE SEQUENCE [LARGE SCALE GENOMIC DNA]</scope>
    <source>
        <strain evidence="2 3">CCMP2467</strain>
    </source>
</reference>
<evidence type="ECO:0000313" key="2">
    <source>
        <dbReference type="EMBL" id="OLQ09798.1"/>
    </source>
</evidence>
<dbReference type="Proteomes" id="UP000186817">
    <property type="component" value="Unassembled WGS sequence"/>
</dbReference>
<dbReference type="Gene3D" id="3.40.50.150">
    <property type="entry name" value="Vaccinia Virus protein VP39"/>
    <property type="match status" value="1"/>
</dbReference>
<keyword evidence="2" id="KW-0489">Methyltransferase</keyword>
<name>A0A1Q9EQZ4_SYMMI</name>